<dbReference type="RefSeq" id="WP_136959056.1">
    <property type="nucleotide sequence ID" value="NZ_CP039690.1"/>
</dbReference>
<keyword evidence="1" id="KW-1133">Transmembrane helix</keyword>
<dbReference type="Proteomes" id="UP000298781">
    <property type="component" value="Chromosome"/>
</dbReference>
<evidence type="ECO:0000313" key="2">
    <source>
        <dbReference type="EMBL" id="QCI63599.1"/>
    </source>
</evidence>
<dbReference type="AlphaFoldDB" id="A0A4D7ARL5"/>
<keyword evidence="1" id="KW-0472">Membrane</keyword>
<keyword evidence="1" id="KW-0812">Transmembrane</keyword>
<reference evidence="2 3" key="1">
    <citation type="submission" date="2019-04" db="EMBL/GenBank/DDBJ databases">
        <title>Phreatobacter aquaticus sp. nov.</title>
        <authorList>
            <person name="Choi A."/>
        </authorList>
    </citation>
    <scope>NUCLEOTIDE SEQUENCE [LARGE SCALE GENOMIC DNA]</scope>
    <source>
        <strain evidence="2 3">KCTC 52518</strain>
    </source>
</reference>
<evidence type="ECO:0000313" key="3">
    <source>
        <dbReference type="Proteomes" id="UP000298781"/>
    </source>
</evidence>
<name>A0A4D7ARL5_9HYPH</name>
<accession>A0A4D7ARL5</accession>
<evidence type="ECO:0000256" key="1">
    <source>
        <dbReference type="SAM" id="Phobius"/>
    </source>
</evidence>
<feature type="transmembrane region" description="Helical" evidence="1">
    <location>
        <begin position="70"/>
        <end position="90"/>
    </location>
</feature>
<proteinExistence type="predicted"/>
<dbReference type="KEGG" id="pstg:E8M01_04695"/>
<organism evidence="2 3">
    <name type="scientific">Phreatobacter stygius</name>
    <dbReference type="NCBI Taxonomy" id="1940610"/>
    <lineage>
        <taxon>Bacteria</taxon>
        <taxon>Pseudomonadati</taxon>
        <taxon>Pseudomonadota</taxon>
        <taxon>Alphaproteobacteria</taxon>
        <taxon>Hyphomicrobiales</taxon>
        <taxon>Phreatobacteraceae</taxon>
        <taxon>Phreatobacter</taxon>
    </lineage>
</organism>
<feature type="transmembrane region" description="Helical" evidence="1">
    <location>
        <begin position="168"/>
        <end position="185"/>
    </location>
</feature>
<sequence length="211" mass="23688">MRGYLTEPAFLALLALVMVGAIQAAAAYLSRAKFAELKSIAQSVLSDPRANQVDRDWVRVEIKDALDRRFVWGAAWCAPLFFPLAIYAIMKEENETSSAAKELDPNENRRLIERAGRQVVKIHTGTDPREGKLWDDPRRKRMAALAMSAQFLSAPLSTLVIVLNLVTALPIVGILWLLAVSPRFAMKYLNPRIFEVVGAFPRFIQGLAYFR</sequence>
<gene>
    <name evidence="2" type="ORF">E8M01_04695</name>
</gene>
<protein>
    <submittedName>
        <fullName evidence="2">Uncharacterized protein</fullName>
    </submittedName>
</protein>
<keyword evidence="3" id="KW-1185">Reference proteome</keyword>
<dbReference type="EMBL" id="CP039690">
    <property type="protein sequence ID" value="QCI63599.1"/>
    <property type="molecule type" value="Genomic_DNA"/>
</dbReference>